<gene>
    <name evidence="2" type="ORF">ACFSR3_10215</name>
</gene>
<sequence>METFRVLSTKKLLANQKQFLLNAGLSVVEADFISVNLKRFEIGIAKDNLIFTSQNAVISFLHNGESAQLKDKGIFCVGIKTKAALEHYGYTVKVCTDYAEELAKTITQGYADKSFTFFSGNLRRDTLPEALKAAGIEMNEIQAYETVLSPHTIKSKLNGILFYSPSGVESYLKENNITNETCFCIGTTTANALKDITQNVVIANQPSVENVIIQCINYYKERI</sequence>
<evidence type="ECO:0000313" key="2">
    <source>
        <dbReference type="EMBL" id="MFD2602429.1"/>
    </source>
</evidence>
<name>A0ABW5NWH7_9FLAO</name>
<organism evidence="2 3">
    <name type="scientific">Flavobacterium suzhouense</name>
    <dbReference type="NCBI Taxonomy" id="1529638"/>
    <lineage>
        <taxon>Bacteria</taxon>
        <taxon>Pseudomonadati</taxon>
        <taxon>Bacteroidota</taxon>
        <taxon>Flavobacteriia</taxon>
        <taxon>Flavobacteriales</taxon>
        <taxon>Flavobacteriaceae</taxon>
        <taxon>Flavobacterium</taxon>
    </lineage>
</organism>
<dbReference type="RefSeq" id="WP_379820875.1">
    <property type="nucleotide sequence ID" value="NZ_JBHUMD010000024.1"/>
</dbReference>
<dbReference type="SUPFAM" id="SSF69618">
    <property type="entry name" value="HemD-like"/>
    <property type="match status" value="1"/>
</dbReference>
<reference evidence="3" key="1">
    <citation type="journal article" date="2019" name="Int. J. Syst. Evol. Microbiol.">
        <title>The Global Catalogue of Microorganisms (GCM) 10K type strain sequencing project: providing services to taxonomists for standard genome sequencing and annotation.</title>
        <authorList>
            <consortium name="The Broad Institute Genomics Platform"/>
            <consortium name="The Broad Institute Genome Sequencing Center for Infectious Disease"/>
            <person name="Wu L."/>
            <person name="Ma J."/>
        </authorList>
    </citation>
    <scope>NUCLEOTIDE SEQUENCE [LARGE SCALE GENOMIC DNA]</scope>
    <source>
        <strain evidence="3">KCTC 42107</strain>
    </source>
</reference>
<dbReference type="Proteomes" id="UP001597480">
    <property type="component" value="Unassembled WGS sequence"/>
</dbReference>
<dbReference type="PANTHER" id="PTHR12390:SF0">
    <property type="entry name" value="UROPORPHYRINOGEN-III SYNTHASE"/>
    <property type="match status" value="1"/>
</dbReference>
<dbReference type="PANTHER" id="PTHR12390">
    <property type="entry name" value="UROPORPHYRINOGEN III SYNTHASE"/>
    <property type="match status" value="1"/>
</dbReference>
<proteinExistence type="predicted"/>
<dbReference type="CDD" id="cd06578">
    <property type="entry name" value="HemD"/>
    <property type="match status" value="1"/>
</dbReference>
<evidence type="ECO:0000259" key="1">
    <source>
        <dbReference type="Pfam" id="PF02602"/>
    </source>
</evidence>
<dbReference type="Gene3D" id="3.40.50.10090">
    <property type="match status" value="2"/>
</dbReference>
<accession>A0ABW5NWH7</accession>
<feature type="domain" description="Tetrapyrrole biosynthesis uroporphyrinogen III synthase" evidence="1">
    <location>
        <begin position="37"/>
        <end position="211"/>
    </location>
</feature>
<dbReference type="InterPro" id="IPR003754">
    <property type="entry name" value="4pyrrol_synth_uPrphyn_synth"/>
</dbReference>
<comment type="caution">
    <text evidence="2">The sequence shown here is derived from an EMBL/GenBank/DDBJ whole genome shotgun (WGS) entry which is preliminary data.</text>
</comment>
<keyword evidence="3" id="KW-1185">Reference proteome</keyword>
<dbReference type="InterPro" id="IPR036108">
    <property type="entry name" value="4pyrrol_syn_uPrphyn_synt_sf"/>
</dbReference>
<dbReference type="Pfam" id="PF02602">
    <property type="entry name" value="HEM4"/>
    <property type="match status" value="1"/>
</dbReference>
<evidence type="ECO:0000313" key="3">
    <source>
        <dbReference type="Proteomes" id="UP001597480"/>
    </source>
</evidence>
<dbReference type="EMBL" id="JBHUMD010000024">
    <property type="protein sequence ID" value="MFD2602429.1"/>
    <property type="molecule type" value="Genomic_DNA"/>
</dbReference>
<protein>
    <submittedName>
        <fullName evidence="2">Uroporphyrinogen-III synthase</fullName>
    </submittedName>
</protein>
<dbReference type="InterPro" id="IPR039793">
    <property type="entry name" value="UROS/Hem4"/>
</dbReference>